<protein>
    <submittedName>
        <fullName evidence="2">Uncharacterized protein</fullName>
    </submittedName>
</protein>
<accession>A0ABS2DHN1</accession>
<comment type="caution">
    <text evidence="2">The sequence shown here is derived from an EMBL/GenBank/DDBJ whole genome shotgun (WGS) entry which is preliminary data.</text>
</comment>
<dbReference type="EMBL" id="JAFELM010000028">
    <property type="protein sequence ID" value="MBM6617987.1"/>
    <property type="molecule type" value="Genomic_DNA"/>
</dbReference>
<feature type="chain" id="PRO_5047486491" evidence="1">
    <location>
        <begin position="22"/>
        <end position="67"/>
    </location>
</feature>
<evidence type="ECO:0000313" key="2">
    <source>
        <dbReference type="EMBL" id="MBM6617987.1"/>
    </source>
</evidence>
<evidence type="ECO:0000256" key="1">
    <source>
        <dbReference type="SAM" id="SignalP"/>
    </source>
</evidence>
<reference evidence="2 3" key="1">
    <citation type="submission" date="2021-02" db="EMBL/GenBank/DDBJ databases">
        <title>Bacillus sp. RD4P76, an endophyte from a halophyte.</title>
        <authorList>
            <person name="Sun J.-Q."/>
        </authorList>
    </citation>
    <scope>NUCLEOTIDE SEQUENCE [LARGE SCALE GENOMIC DNA]</scope>
    <source>
        <strain evidence="2 3">RD4P76</strain>
    </source>
</reference>
<dbReference type="PROSITE" id="PS51257">
    <property type="entry name" value="PROKAR_LIPOPROTEIN"/>
    <property type="match status" value="1"/>
</dbReference>
<dbReference type="RefSeq" id="WP_204203336.1">
    <property type="nucleotide sequence ID" value="NZ_JAFELM010000028.1"/>
</dbReference>
<keyword evidence="1" id="KW-0732">Signal</keyword>
<name>A0ABS2DHN1_9BACI</name>
<keyword evidence="3" id="KW-1185">Reference proteome</keyword>
<feature type="signal peptide" evidence="1">
    <location>
        <begin position="1"/>
        <end position="21"/>
    </location>
</feature>
<dbReference type="Proteomes" id="UP001518925">
    <property type="component" value="Unassembled WGS sequence"/>
</dbReference>
<gene>
    <name evidence="2" type="ORF">JR050_09935</name>
</gene>
<proteinExistence type="predicted"/>
<sequence>MKKLISILLLFILVACNTEYSDEIQIAYESLEEPTRVSIKNWKRANVYEIKKQEDFMIDQEDFSDLV</sequence>
<organism evidence="2 3">
    <name type="scientific">Bacillus suaedaesalsae</name>
    <dbReference type="NCBI Taxonomy" id="2810349"/>
    <lineage>
        <taxon>Bacteria</taxon>
        <taxon>Bacillati</taxon>
        <taxon>Bacillota</taxon>
        <taxon>Bacilli</taxon>
        <taxon>Bacillales</taxon>
        <taxon>Bacillaceae</taxon>
        <taxon>Bacillus</taxon>
    </lineage>
</organism>
<evidence type="ECO:0000313" key="3">
    <source>
        <dbReference type="Proteomes" id="UP001518925"/>
    </source>
</evidence>